<sequence length="624" mass="68179">MSMSSGVEEQPGHMEGDHVMGKQPVVLDPSLSAALGDVPSVSLNSGQDNVDNREEVSPASPSATVVPSNTPVTADSGQGSPAMQSSSESLSDDLTGQELGTATTDPDKVSTEAPASSPCNGNATQAPAAPPAPQDIKQDEVTPAVVAQPKLEQSAKEVKRQERKEEKKKQKRKEDKGIEYILRALNSLQSPEEKLAALCKKYADLNEEHRVLQTSFKTQQRTMTVVMREKDQLQAEHTRAMMAKSKLESLCRELQKHNKIIKEESIKRAKEDDDKRKEISAQFNNTIGEIQTQMNENTERNSKLRQENENLAAQLKAFINSIELRDQQVEKIQKHHELEKKLFEAKMKQAEALLAENTERSNKERELVKLKFAEVNKKNAVVEAQLNMYKERYAAFESLSENIGKYKSEMDKMTKRIKKLEKDGLQWKSKWETSNKALIEQMDARSKSEKETLTYAQKTRKLESLCRALQAELHNKKPASPAEETLDGSKTVEPTTTEAAAPSGPSVAPPNSPEASSSDQCSPNSAASQPEPQPSSLPGTQLTTTTTDTTKQSPASPNIVSSSLETTMQVAAVSTTAVETSTSRTEGNVATTAAETLTSSAESNVAMETVSSQPSTEPSVVGAV</sequence>
<keyword evidence="2" id="KW-0175">Coiled coil</keyword>
<evidence type="ECO:0000256" key="3">
    <source>
        <dbReference type="SAM" id="MobiDB-lite"/>
    </source>
</evidence>
<comment type="similarity">
    <text evidence="1">Belongs to the taxilin family.</text>
</comment>
<evidence type="ECO:0000256" key="1">
    <source>
        <dbReference type="ARBA" id="ARBA00009550"/>
    </source>
</evidence>
<dbReference type="EMBL" id="RQTK01000810">
    <property type="protein sequence ID" value="RUS74661.1"/>
    <property type="molecule type" value="Genomic_DNA"/>
</dbReference>
<evidence type="ECO:0000313" key="5">
    <source>
        <dbReference type="Proteomes" id="UP000271974"/>
    </source>
</evidence>
<name>A0A3S1B8J3_ELYCH</name>
<dbReference type="Pfam" id="PF09728">
    <property type="entry name" value="Taxilin"/>
    <property type="match status" value="1"/>
</dbReference>
<feature type="compositionally biased region" description="Polar residues" evidence="3">
    <location>
        <begin position="609"/>
        <end position="618"/>
    </location>
</feature>
<dbReference type="InterPro" id="IPR026183">
    <property type="entry name" value="Taxilin_fam"/>
</dbReference>
<evidence type="ECO:0008006" key="6">
    <source>
        <dbReference type="Google" id="ProtNLM"/>
    </source>
</evidence>
<feature type="compositionally biased region" description="Basic and acidic residues" evidence="3">
    <location>
        <begin position="10"/>
        <end position="20"/>
    </location>
</feature>
<feature type="compositionally biased region" description="Low complexity" evidence="3">
    <location>
        <begin position="493"/>
        <end position="506"/>
    </location>
</feature>
<feature type="compositionally biased region" description="Basic and acidic residues" evidence="3">
    <location>
        <begin position="153"/>
        <end position="177"/>
    </location>
</feature>
<dbReference type="Proteomes" id="UP000271974">
    <property type="component" value="Unassembled WGS sequence"/>
</dbReference>
<feature type="region of interest" description="Disordered" evidence="3">
    <location>
        <begin position="1"/>
        <end position="177"/>
    </location>
</feature>
<dbReference type="PANTHER" id="PTHR16127:SF13">
    <property type="entry name" value="GH01188P"/>
    <property type="match status" value="1"/>
</dbReference>
<dbReference type="STRING" id="188477.A0A3S1B8J3"/>
<organism evidence="4 5">
    <name type="scientific">Elysia chlorotica</name>
    <name type="common">Eastern emerald elysia</name>
    <name type="synonym">Sea slug</name>
    <dbReference type="NCBI Taxonomy" id="188477"/>
    <lineage>
        <taxon>Eukaryota</taxon>
        <taxon>Metazoa</taxon>
        <taxon>Spiralia</taxon>
        <taxon>Lophotrochozoa</taxon>
        <taxon>Mollusca</taxon>
        <taxon>Gastropoda</taxon>
        <taxon>Heterobranchia</taxon>
        <taxon>Euthyneura</taxon>
        <taxon>Panpulmonata</taxon>
        <taxon>Sacoglossa</taxon>
        <taxon>Placobranchoidea</taxon>
        <taxon>Plakobranchidae</taxon>
        <taxon>Elysia</taxon>
    </lineage>
</organism>
<dbReference type="OrthoDB" id="425555at2759"/>
<feature type="compositionally biased region" description="Low complexity" evidence="3">
    <location>
        <begin position="57"/>
        <end position="68"/>
    </location>
</feature>
<feature type="compositionally biased region" description="Polar residues" evidence="3">
    <location>
        <begin position="113"/>
        <end position="125"/>
    </location>
</feature>
<evidence type="ECO:0000313" key="4">
    <source>
        <dbReference type="EMBL" id="RUS74661.1"/>
    </source>
</evidence>
<gene>
    <name evidence="4" type="ORF">EGW08_017567</name>
</gene>
<feature type="region of interest" description="Disordered" evidence="3">
    <location>
        <begin position="473"/>
        <end position="624"/>
    </location>
</feature>
<evidence type="ECO:0000256" key="2">
    <source>
        <dbReference type="SAM" id="Coils"/>
    </source>
</evidence>
<dbReference type="GO" id="GO:0019905">
    <property type="term" value="F:syntaxin binding"/>
    <property type="evidence" value="ECO:0007669"/>
    <property type="project" value="InterPro"/>
</dbReference>
<keyword evidence="5" id="KW-1185">Reference proteome</keyword>
<proteinExistence type="inferred from homology"/>
<dbReference type="PANTHER" id="PTHR16127">
    <property type="entry name" value="TAXILIN"/>
    <property type="match status" value="1"/>
</dbReference>
<dbReference type="AlphaFoldDB" id="A0A3S1B8J3"/>
<accession>A0A3S1B8J3</accession>
<feature type="compositionally biased region" description="Polar residues" evidence="3">
    <location>
        <begin position="551"/>
        <end position="569"/>
    </location>
</feature>
<feature type="compositionally biased region" description="Low complexity" evidence="3">
    <location>
        <begin position="570"/>
        <end position="603"/>
    </location>
</feature>
<feature type="coiled-coil region" evidence="2">
    <location>
        <begin position="244"/>
        <end position="423"/>
    </location>
</feature>
<feature type="compositionally biased region" description="Polar residues" evidence="3">
    <location>
        <begin position="69"/>
        <end position="104"/>
    </location>
</feature>
<feature type="compositionally biased region" description="Low complexity" evidence="3">
    <location>
        <begin position="522"/>
        <end position="550"/>
    </location>
</feature>
<comment type="caution">
    <text evidence="4">The sequence shown here is derived from an EMBL/GenBank/DDBJ whole genome shotgun (WGS) entry which is preliminary data.</text>
</comment>
<reference evidence="4 5" key="1">
    <citation type="submission" date="2019-01" db="EMBL/GenBank/DDBJ databases">
        <title>A draft genome assembly of the solar-powered sea slug Elysia chlorotica.</title>
        <authorList>
            <person name="Cai H."/>
            <person name="Li Q."/>
            <person name="Fang X."/>
            <person name="Li J."/>
            <person name="Curtis N.E."/>
            <person name="Altenburger A."/>
            <person name="Shibata T."/>
            <person name="Feng M."/>
            <person name="Maeda T."/>
            <person name="Schwartz J.A."/>
            <person name="Shigenobu S."/>
            <person name="Lundholm N."/>
            <person name="Nishiyama T."/>
            <person name="Yang H."/>
            <person name="Hasebe M."/>
            <person name="Li S."/>
            <person name="Pierce S.K."/>
            <person name="Wang J."/>
        </authorList>
    </citation>
    <scope>NUCLEOTIDE SEQUENCE [LARGE SCALE GENOMIC DNA]</scope>
    <source>
        <strain evidence="4">EC2010</strain>
        <tissue evidence="4">Whole organism of an adult</tissue>
    </source>
</reference>
<protein>
    <recommendedName>
        <fullName evidence="6">Alpha-taxilin</fullName>
    </recommendedName>
</protein>